<evidence type="ECO:0000313" key="2">
    <source>
        <dbReference type="EMBL" id="EGV61771.1"/>
    </source>
</evidence>
<organism evidence="3">
    <name type="scientific">Candida tenuis (strain ATCC 10573 / BCRC 21748 / CBS 615 / JCM 9827 / NBRC 10315 / NRRL Y-1498 / VKM Y-70)</name>
    <name type="common">Yeast</name>
    <name type="synonym">Yamadazyma tenuis</name>
    <dbReference type="NCBI Taxonomy" id="590646"/>
    <lineage>
        <taxon>Eukaryota</taxon>
        <taxon>Fungi</taxon>
        <taxon>Dikarya</taxon>
        <taxon>Ascomycota</taxon>
        <taxon>Saccharomycotina</taxon>
        <taxon>Pichiomycetes</taxon>
        <taxon>Debaryomycetaceae</taxon>
        <taxon>Yamadazyma</taxon>
    </lineage>
</organism>
<dbReference type="InterPro" id="IPR055480">
    <property type="entry name" value="NAD-GDH_N"/>
</dbReference>
<dbReference type="Pfam" id="PF23147">
    <property type="entry name" value="GDH2_N"/>
    <property type="match status" value="1"/>
</dbReference>
<reference evidence="2 3" key="1">
    <citation type="journal article" date="2011" name="Proc. Natl. Acad. Sci. U.S.A.">
        <title>Comparative genomics of xylose-fermenting fungi for enhanced biofuel production.</title>
        <authorList>
            <person name="Wohlbach D.J."/>
            <person name="Kuo A."/>
            <person name="Sato T.K."/>
            <person name="Potts K.M."/>
            <person name="Salamov A.A."/>
            <person name="LaButti K.M."/>
            <person name="Sun H."/>
            <person name="Clum A."/>
            <person name="Pangilinan J.L."/>
            <person name="Lindquist E.A."/>
            <person name="Lucas S."/>
            <person name="Lapidus A."/>
            <person name="Jin M."/>
            <person name="Gunawan C."/>
            <person name="Balan V."/>
            <person name="Dale B.E."/>
            <person name="Jeffries T.W."/>
            <person name="Zinkel R."/>
            <person name="Barry K.W."/>
            <person name="Grigoriev I.V."/>
            <person name="Gasch A.P."/>
        </authorList>
    </citation>
    <scope>NUCLEOTIDE SEQUENCE [LARGE SCALE GENOMIC DNA]</scope>
    <source>
        <strain evidence="3">ATCC 10573 / BCRC 21748 / CBS 615 / JCM 9827 / NBRC 10315 / NRRL Y-1498 / VKM Y-70</strain>
    </source>
</reference>
<dbReference type="Proteomes" id="UP000000707">
    <property type="component" value="Unassembled WGS sequence"/>
</dbReference>
<sequence length="87" mass="9857">MSSLDKDVQHLSLNRTLSNTSSVVSTKHDYVDRPFSGKKEQFDQVLDILDNTGFIPEPLIESETKWFYESLGIDDVFFARESAEGIA</sequence>
<keyword evidence="3" id="KW-1185">Reference proteome</keyword>
<evidence type="ECO:0000313" key="3">
    <source>
        <dbReference type="Proteomes" id="UP000000707"/>
    </source>
</evidence>
<feature type="non-terminal residue" evidence="2">
    <location>
        <position position="87"/>
    </location>
</feature>
<dbReference type="OrthoDB" id="184415at2759"/>
<accession>G3B8M7</accession>
<dbReference type="AlphaFoldDB" id="G3B8M7"/>
<dbReference type="HOGENOM" id="CLU_2489307_0_0_1"/>
<feature type="domain" description="NAD-dependent glutamate dehydrogenase N-terminal" evidence="1">
    <location>
        <begin position="35"/>
        <end position="87"/>
    </location>
</feature>
<evidence type="ECO:0000259" key="1">
    <source>
        <dbReference type="Pfam" id="PF23147"/>
    </source>
</evidence>
<proteinExistence type="predicted"/>
<gene>
    <name evidence="2" type="ORF">CANTEDRAFT_115216</name>
</gene>
<name>G3B8M7_CANTC</name>
<protein>
    <recommendedName>
        <fullName evidence="1">NAD-dependent glutamate dehydrogenase N-terminal domain-containing protein</fullName>
    </recommendedName>
</protein>
<dbReference type="EMBL" id="GL996527">
    <property type="protein sequence ID" value="EGV61771.1"/>
    <property type="molecule type" value="Genomic_DNA"/>
</dbReference>